<keyword evidence="8" id="KW-0807">Transducer</keyword>
<dbReference type="InterPro" id="IPR000162">
    <property type="entry name" value="GPCR_3_mtglu_rcpt"/>
</dbReference>
<comment type="subcellular location">
    <subcellularLocation>
        <location evidence="1">Cell membrane</location>
        <topology evidence="1">Multi-pass membrane protein</topology>
    </subcellularLocation>
</comment>
<dbReference type="EMBL" id="CAXITT010000204">
    <property type="protein sequence ID" value="CAL1535512.1"/>
    <property type="molecule type" value="Genomic_DNA"/>
</dbReference>
<dbReference type="Proteomes" id="UP001497497">
    <property type="component" value="Unassembled WGS sequence"/>
</dbReference>
<dbReference type="GO" id="GO:0005886">
    <property type="term" value="C:plasma membrane"/>
    <property type="evidence" value="ECO:0007669"/>
    <property type="project" value="UniProtKB-SubCell"/>
</dbReference>
<dbReference type="PANTHER" id="PTHR24060">
    <property type="entry name" value="METABOTROPIC GLUTAMATE RECEPTOR"/>
    <property type="match status" value="1"/>
</dbReference>
<dbReference type="PROSITE" id="PS00981">
    <property type="entry name" value="G_PROTEIN_RECEP_F3_3"/>
    <property type="match status" value="1"/>
</dbReference>
<keyword evidence="5" id="KW-0675">Receptor</keyword>
<feature type="transmembrane region" description="Helical" evidence="9">
    <location>
        <begin position="226"/>
        <end position="253"/>
    </location>
</feature>
<feature type="transmembrane region" description="Helical" evidence="9">
    <location>
        <begin position="71"/>
        <end position="95"/>
    </location>
</feature>
<dbReference type="InterPro" id="IPR050726">
    <property type="entry name" value="mGluR"/>
</dbReference>
<keyword evidence="6 9" id="KW-0472">Membrane</keyword>
<evidence type="ECO:0000256" key="9">
    <source>
        <dbReference type="SAM" id="Phobius"/>
    </source>
</evidence>
<evidence type="ECO:0000256" key="6">
    <source>
        <dbReference type="ARBA" id="ARBA00023136"/>
    </source>
</evidence>
<dbReference type="InterPro" id="IPR038550">
    <property type="entry name" value="GPCR_3_9-Cys_sf"/>
</dbReference>
<feature type="non-terminal residue" evidence="11">
    <location>
        <position position="330"/>
    </location>
</feature>
<feature type="transmembrane region" description="Helical" evidence="9">
    <location>
        <begin position="265"/>
        <end position="285"/>
    </location>
</feature>
<dbReference type="GO" id="GO:0004930">
    <property type="term" value="F:G protein-coupled receptor activity"/>
    <property type="evidence" value="ECO:0007669"/>
    <property type="project" value="UniProtKB-KW"/>
</dbReference>
<accession>A0AAV2HP88</accession>
<sequence>PTSVCNSKCGHRQYMEPIPGDPCCWHCKDCTTYEYRPVDTKCVECPSGTVPGANMTYCMEIPPVYLRYTDAIALAAMAFASLGILATTTTAVIFLKHNDTPVVKASGRELSFVLLLGIFLCYTMTFLLVSKPTKYVCGSQTVGIGFCFSVCYSAILTKTNRISRIFRAGKRTVKRPKFISPESQLIICASLVACQIIVSLIWLLTSPPKAISFYARREDHQLVCEAAIGFAYMIGFSYPIFLVLVCTIYAVITRKIPEAFNESKYIGFTMYTTCIIWAAFVVIYLSTSHNIQVRIATMCFSISLSATVALICMFTPKLYIIIMRPERNVR</sequence>
<evidence type="ECO:0000313" key="11">
    <source>
        <dbReference type="EMBL" id="CAL1535512.1"/>
    </source>
</evidence>
<evidence type="ECO:0000259" key="10">
    <source>
        <dbReference type="PROSITE" id="PS50259"/>
    </source>
</evidence>
<feature type="transmembrane region" description="Helical" evidence="9">
    <location>
        <begin position="291"/>
        <end position="314"/>
    </location>
</feature>
<keyword evidence="3 9" id="KW-0812">Transmembrane</keyword>
<keyword evidence="12" id="KW-1185">Reference proteome</keyword>
<evidence type="ECO:0000256" key="3">
    <source>
        <dbReference type="ARBA" id="ARBA00022692"/>
    </source>
</evidence>
<feature type="domain" description="G-protein coupled receptors family 3 profile" evidence="10">
    <location>
        <begin position="72"/>
        <end position="330"/>
    </location>
</feature>
<dbReference type="InterPro" id="IPR000337">
    <property type="entry name" value="GPCR_3"/>
</dbReference>
<dbReference type="InterPro" id="IPR017979">
    <property type="entry name" value="GPCR_3_CS"/>
</dbReference>
<keyword evidence="7" id="KW-0325">Glycoprotein</keyword>
<evidence type="ECO:0000256" key="2">
    <source>
        <dbReference type="ARBA" id="ARBA00022475"/>
    </source>
</evidence>
<proteinExistence type="predicted"/>
<feature type="transmembrane region" description="Helical" evidence="9">
    <location>
        <begin position="185"/>
        <end position="206"/>
    </location>
</feature>
<dbReference type="Pfam" id="PF00003">
    <property type="entry name" value="7tm_3"/>
    <property type="match status" value="1"/>
</dbReference>
<feature type="transmembrane region" description="Helical" evidence="9">
    <location>
        <begin position="107"/>
        <end position="129"/>
    </location>
</feature>
<comment type="caution">
    <text evidence="11">The sequence shown here is derived from an EMBL/GenBank/DDBJ whole genome shotgun (WGS) entry which is preliminary data.</text>
</comment>
<keyword evidence="5" id="KW-0297">G-protein coupled receptor</keyword>
<gene>
    <name evidence="11" type="ORF">GSLYS_00009472001</name>
</gene>
<protein>
    <recommendedName>
        <fullName evidence="10">G-protein coupled receptors family 3 profile domain-containing protein</fullName>
    </recommendedName>
</protein>
<evidence type="ECO:0000256" key="8">
    <source>
        <dbReference type="ARBA" id="ARBA00023224"/>
    </source>
</evidence>
<name>A0AAV2HP88_LYMST</name>
<evidence type="ECO:0000313" key="12">
    <source>
        <dbReference type="Proteomes" id="UP001497497"/>
    </source>
</evidence>
<dbReference type="InterPro" id="IPR017978">
    <property type="entry name" value="GPCR_3_C"/>
</dbReference>
<organism evidence="11 12">
    <name type="scientific">Lymnaea stagnalis</name>
    <name type="common">Great pond snail</name>
    <name type="synonym">Helix stagnalis</name>
    <dbReference type="NCBI Taxonomy" id="6523"/>
    <lineage>
        <taxon>Eukaryota</taxon>
        <taxon>Metazoa</taxon>
        <taxon>Spiralia</taxon>
        <taxon>Lophotrochozoa</taxon>
        <taxon>Mollusca</taxon>
        <taxon>Gastropoda</taxon>
        <taxon>Heterobranchia</taxon>
        <taxon>Euthyneura</taxon>
        <taxon>Panpulmonata</taxon>
        <taxon>Hygrophila</taxon>
        <taxon>Lymnaeoidea</taxon>
        <taxon>Lymnaeidae</taxon>
        <taxon>Lymnaea</taxon>
    </lineage>
</organism>
<dbReference type="CDD" id="cd15045">
    <property type="entry name" value="7tmC_mGluRs"/>
    <property type="match status" value="1"/>
</dbReference>
<dbReference type="PROSITE" id="PS50259">
    <property type="entry name" value="G_PROTEIN_RECEP_F3_4"/>
    <property type="match status" value="1"/>
</dbReference>
<reference evidence="11 12" key="1">
    <citation type="submission" date="2024-04" db="EMBL/GenBank/DDBJ databases">
        <authorList>
            <consortium name="Genoscope - CEA"/>
            <person name="William W."/>
        </authorList>
    </citation>
    <scope>NUCLEOTIDE SEQUENCE [LARGE SCALE GENOMIC DNA]</scope>
</reference>
<evidence type="ECO:0000256" key="1">
    <source>
        <dbReference type="ARBA" id="ARBA00004651"/>
    </source>
</evidence>
<evidence type="ECO:0000256" key="4">
    <source>
        <dbReference type="ARBA" id="ARBA00022989"/>
    </source>
</evidence>
<feature type="transmembrane region" description="Helical" evidence="9">
    <location>
        <begin position="141"/>
        <end position="157"/>
    </location>
</feature>
<dbReference type="AlphaFoldDB" id="A0AAV2HP88"/>
<evidence type="ECO:0000256" key="7">
    <source>
        <dbReference type="ARBA" id="ARBA00023180"/>
    </source>
</evidence>
<evidence type="ECO:0000256" key="5">
    <source>
        <dbReference type="ARBA" id="ARBA00023040"/>
    </source>
</evidence>
<dbReference type="PRINTS" id="PR00593">
    <property type="entry name" value="MTABOTROPICR"/>
</dbReference>
<dbReference type="Gene3D" id="2.10.50.30">
    <property type="entry name" value="GPCR, family 3, nine cysteines domain"/>
    <property type="match status" value="1"/>
</dbReference>
<keyword evidence="2" id="KW-1003">Cell membrane</keyword>
<dbReference type="PRINTS" id="PR00248">
    <property type="entry name" value="GPCRMGR"/>
</dbReference>
<feature type="non-terminal residue" evidence="11">
    <location>
        <position position="1"/>
    </location>
</feature>
<keyword evidence="4 9" id="KW-1133">Transmembrane helix</keyword>